<sequence>MDHPSRPRSDGGGRCLILGGVRSGKSRLAERLAIESALPVVYVATARAGDAEMTRRIAGHRERRPPDWGLVEEPLLLAEVLARECAPDRCILVDCLTLWLTNWLMKTDESGLHDQTRALLDVVSRAPGRLIMVGNETSMGVVPLGALSRRFCDLAGVLHQDLAARCDRVVLTVAGLPLMLKGEST</sequence>
<feature type="binding site" evidence="16">
    <location>
        <begin position="61"/>
        <end position="64"/>
    </location>
    <ligand>
        <name>GTP</name>
        <dbReference type="ChEBI" id="CHEBI:37565"/>
    </ligand>
</feature>
<dbReference type="PIRSF" id="PIRSF006135">
    <property type="entry name" value="CobU"/>
    <property type="match status" value="1"/>
</dbReference>
<comment type="pathway">
    <text evidence="5 14">Cofactor biosynthesis; adenosylcobalamin biosynthesis; adenosylcobalamin from cob(II)yrinate a,c-diamide: step 6/7.</text>
</comment>
<dbReference type="EC" id="2.7.7.62" evidence="14"/>
<evidence type="ECO:0000256" key="7">
    <source>
        <dbReference type="ARBA" id="ARBA00007490"/>
    </source>
</evidence>
<dbReference type="Proteomes" id="UP000005459">
    <property type="component" value="Unassembled WGS sequence"/>
</dbReference>
<evidence type="ECO:0000256" key="15">
    <source>
        <dbReference type="PIRSR" id="PIRSR006135-1"/>
    </source>
</evidence>
<protein>
    <recommendedName>
        <fullName evidence="14">Bifunctional adenosylcobalamin biosynthesis protein</fullName>
        <ecNumber evidence="14">2.7.1.156</ecNumber>
        <ecNumber evidence="14">2.7.7.62</ecNumber>
    </recommendedName>
</protein>
<dbReference type="eggNOG" id="COG2087">
    <property type="taxonomic scope" value="Bacteria"/>
</dbReference>
<name>F9UGV7_9GAMM</name>
<dbReference type="SUPFAM" id="SSF52540">
    <property type="entry name" value="P-loop containing nucleoside triphosphate hydrolases"/>
    <property type="match status" value="1"/>
</dbReference>
<dbReference type="GO" id="GO:0043752">
    <property type="term" value="F:adenosylcobinamide kinase activity"/>
    <property type="evidence" value="ECO:0007669"/>
    <property type="project" value="UniProtKB-EC"/>
</dbReference>
<evidence type="ECO:0000256" key="10">
    <source>
        <dbReference type="ARBA" id="ARBA00022741"/>
    </source>
</evidence>
<organism evidence="17 18">
    <name type="scientific">Thiocapsa marina 5811</name>
    <dbReference type="NCBI Taxonomy" id="768671"/>
    <lineage>
        <taxon>Bacteria</taxon>
        <taxon>Pseudomonadati</taxon>
        <taxon>Pseudomonadota</taxon>
        <taxon>Gammaproteobacteria</taxon>
        <taxon>Chromatiales</taxon>
        <taxon>Chromatiaceae</taxon>
        <taxon>Thiocapsa</taxon>
    </lineage>
</organism>
<feature type="active site" description="GMP-histidine intermediate" evidence="15">
    <location>
        <position position="60"/>
    </location>
</feature>
<comment type="catalytic activity">
    <reaction evidence="2 14">
        <text>adenosylcob(III)inamide phosphate + GTP + H(+) = adenosylcob(III)inamide-GDP + diphosphate</text>
        <dbReference type="Rhea" id="RHEA:22712"/>
        <dbReference type="ChEBI" id="CHEBI:15378"/>
        <dbReference type="ChEBI" id="CHEBI:33019"/>
        <dbReference type="ChEBI" id="CHEBI:37565"/>
        <dbReference type="ChEBI" id="CHEBI:58502"/>
        <dbReference type="ChEBI" id="CHEBI:60487"/>
        <dbReference type="EC" id="2.7.7.62"/>
    </reaction>
</comment>
<dbReference type="GO" id="GO:0008820">
    <property type="term" value="F:cobinamide phosphate guanylyltransferase activity"/>
    <property type="evidence" value="ECO:0007669"/>
    <property type="project" value="UniProtKB-UniRule"/>
</dbReference>
<dbReference type="PATRIC" id="fig|768671.3.peg.4392"/>
<keyword evidence="11 14" id="KW-0418">Kinase</keyword>
<evidence type="ECO:0000256" key="8">
    <source>
        <dbReference type="ARBA" id="ARBA00022573"/>
    </source>
</evidence>
<dbReference type="GO" id="GO:0005524">
    <property type="term" value="F:ATP binding"/>
    <property type="evidence" value="ECO:0007669"/>
    <property type="project" value="UniProtKB-UniRule"/>
</dbReference>
<accession>F9UGV7</accession>
<dbReference type="PANTHER" id="PTHR34848:SF1">
    <property type="entry name" value="BIFUNCTIONAL ADENOSYLCOBALAMIN BIOSYNTHESIS PROTEIN COBU"/>
    <property type="match status" value="1"/>
</dbReference>
<keyword evidence="13 14" id="KW-0342">GTP-binding</keyword>
<dbReference type="EMBL" id="AFWV01000016">
    <property type="protein sequence ID" value="EGV16577.1"/>
    <property type="molecule type" value="Genomic_DNA"/>
</dbReference>
<dbReference type="OrthoDB" id="9788370at2"/>
<dbReference type="InterPro" id="IPR027417">
    <property type="entry name" value="P-loop_NTPase"/>
</dbReference>
<reference evidence="17 18" key="1">
    <citation type="submission" date="2011-06" db="EMBL/GenBank/DDBJ databases">
        <title>The draft genome of Thiocapsa marina 5811.</title>
        <authorList>
            <consortium name="US DOE Joint Genome Institute (JGI-PGF)"/>
            <person name="Lucas S."/>
            <person name="Han J."/>
            <person name="Cheng J.-F."/>
            <person name="Goodwin L."/>
            <person name="Pitluck S."/>
            <person name="Peters L."/>
            <person name="Land M.L."/>
            <person name="Hauser L."/>
            <person name="Vogl K."/>
            <person name="Liu Z."/>
            <person name="Imhoff J."/>
            <person name="Thiel V."/>
            <person name="Frigaard N.-U."/>
            <person name="Bryant D."/>
            <person name="Woyke T.J."/>
        </authorList>
    </citation>
    <scope>NUCLEOTIDE SEQUENCE [LARGE SCALE GENOMIC DNA]</scope>
    <source>
        <strain evidence="17 18">5811</strain>
    </source>
</reference>
<feature type="binding site" evidence="16">
    <location>
        <position position="94"/>
    </location>
    <ligand>
        <name>GTP</name>
        <dbReference type="ChEBI" id="CHEBI:37565"/>
    </ligand>
</feature>
<evidence type="ECO:0000256" key="4">
    <source>
        <dbReference type="ARBA" id="ARBA00003889"/>
    </source>
</evidence>
<keyword evidence="8 14" id="KW-0169">Cobalamin biosynthesis</keyword>
<dbReference type="InterPro" id="IPR003203">
    <property type="entry name" value="CobU/CobP"/>
</dbReference>
<comment type="catalytic activity">
    <reaction evidence="3">
        <text>adenosylcob(III)inamide + GTP = adenosylcob(III)inamide phosphate + GDP + H(+)</text>
        <dbReference type="Rhea" id="RHEA:15765"/>
        <dbReference type="ChEBI" id="CHEBI:2480"/>
        <dbReference type="ChEBI" id="CHEBI:15378"/>
        <dbReference type="ChEBI" id="CHEBI:37565"/>
        <dbReference type="ChEBI" id="CHEBI:58189"/>
        <dbReference type="ChEBI" id="CHEBI:58502"/>
        <dbReference type="EC" id="2.7.1.156"/>
    </reaction>
</comment>
<keyword evidence="18" id="KW-1185">Reference proteome</keyword>
<evidence type="ECO:0000256" key="5">
    <source>
        <dbReference type="ARBA" id="ARBA00004692"/>
    </source>
</evidence>
<comment type="similarity">
    <text evidence="7 14">Belongs to the CobU/CobP family.</text>
</comment>
<dbReference type="UniPathway" id="UPA00148">
    <property type="reaction ID" value="UER00236"/>
</dbReference>
<feature type="binding site" evidence="16">
    <location>
        <begin position="44"/>
        <end position="46"/>
    </location>
    <ligand>
        <name>GTP</name>
        <dbReference type="ChEBI" id="CHEBI:37565"/>
    </ligand>
</feature>
<gene>
    <name evidence="17" type="ORF">ThimaDRAFT_4160</name>
</gene>
<dbReference type="CDD" id="cd00544">
    <property type="entry name" value="CobU"/>
    <property type="match status" value="1"/>
</dbReference>
<dbReference type="GO" id="GO:0009236">
    <property type="term" value="P:cobalamin biosynthetic process"/>
    <property type="evidence" value="ECO:0007669"/>
    <property type="project" value="UniProtKB-UniRule"/>
</dbReference>
<evidence type="ECO:0000256" key="11">
    <source>
        <dbReference type="ARBA" id="ARBA00022777"/>
    </source>
</evidence>
<keyword evidence="17" id="KW-0548">Nucleotidyltransferase</keyword>
<dbReference type="EC" id="2.7.1.156" evidence="14"/>
<evidence type="ECO:0000256" key="16">
    <source>
        <dbReference type="PIRSR" id="PIRSR006135-2"/>
    </source>
</evidence>
<dbReference type="NCBIfam" id="NF004469">
    <property type="entry name" value="PRK05800.1"/>
    <property type="match status" value="1"/>
</dbReference>
<keyword evidence="10 14" id="KW-0547">Nucleotide-binding</keyword>
<proteinExistence type="inferred from homology"/>
<keyword evidence="9 14" id="KW-0808">Transferase</keyword>
<dbReference type="GO" id="GO:0005525">
    <property type="term" value="F:GTP binding"/>
    <property type="evidence" value="ECO:0007669"/>
    <property type="project" value="UniProtKB-UniRule"/>
</dbReference>
<comment type="function">
    <text evidence="4 14">Catalyzes ATP-dependent phosphorylation of adenosylcobinamide and addition of GMP to adenosylcobinamide phosphate.</text>
</comment>
<evidence type="ECO:0000256" key="1">
    <source>
        <dbReference type="ARBA" id="ARBA00000312"/>
    </source>
</evidence>
<dbReference type="Pfam" id="PF02283">
    <property type="entry name" value="CobU"/>
    <property type="match status" value="1"/>
</dbReference>
<feature type="binding site" evidence="16">
    <location>
        <begin position="19"/>
        <end position="26"/>
    </location>
    <ligand>
        <name>GTP</name>
        <dbReference type="ChEBI" id="CHEBI:37565"/>
    </ligand>
</feature>
<evidence type="ECO:0000256" key="13">
    <source>
        <dbReference type="ARBA" id="ARBA00023134"/>
    </source>
</evidence>
<evidence type="ECO:0000313" key="17">
    <source>
        <dbReference type="EMBL" id="EGV16577.1"/>
    </source>
</evidence>
<dbReference type="STRING" id="768671.ThimaDRAFT_4160"/>
<comment type="pathway">
    <text evidence="6 14">Cofactor biosynthesis; adenosylcobalamin biosynthesis; adenosylcobalamin from cob(II)yrinate a,c-diamide: step 5/7.</text>
</comment>
<evidence type="ECO:0000256" key="14">
    <source>
        <dbReference type="PIRNR" id="PIRNR006135"/>
    </source>
</evidence>
<evidence type="ECO:0000256" key="9">
    <source>
        <dbReference type="ARBA" id="ARBA00022679"/>
    </source>
</evidence>
<feature type="binding site" evidence="16">
    <location>
        <position position="72"/>
    </location>
    <ligand>
        <name>GTP</name>
        <dbReference type="ChEBI" id="CHEBI:37565"/>
    </ligand>
</feature>
<evidence type="ECO:0000256" key="12">
    <source>
        <dbReference type="ARBA" id="ARBA00022840"/>
    </source>
</evidence>
<dbReference type="AlphaFoldDB" id="F9UGV7"/>
<evidence type="ECO:0000313" key="18">
    <source>
        <dbReference type="Proteomes" id="UP000005459"/>
    </source>
</evidence>
<evidence type="ECO:0000256" key="6">
    <source>
        <dbReference type="ARBA" id="ARBA00005159"/>
    </source>
</evidence>
<dbReference type="Gene3D" id="3.40.50.300">
    <property type="entry name" value="P-loop containing nucleotide triphosphate hydrolases"/>
    <property type="match status" value="1"/>
</dbReference>
<dbReference type="RefSeq" id="WP_007195032.1">
    <property type="nucleotide sequence ID" value="NZ_AFWV01000016.1"/>
</dbReference>
<comment type="catalytic activity">
    <reaction evidence="1 14">
        <text>adenosylcob(III)inamide + ATP = adenosylcob(III)inamide phosphate + ADP + H(+)</text>
        <dbReference type="Rhea" id="RHEA:15769"/>
        <dbReference type="ChEBI" id="CHEBI:2480"/>
        <dbReference type="ChEBI" id="CHEBI:15378"/>
        <dbReference type="ChEBI" id="CHEBI:30616"/>
        <dbReference type="ChEBI" id="CHEBI:58502"/>
        <dbReference type="ChEBI" id="CHEBI:456216"/>
        <dbReference type="EC" id="2.7.1.156"/>
    </reaction>
</comment>
<evidence type="ECO:0000256" key="3">
    <source>
        <dbReference type="ARBA" id="ARBA00001522"/>
    </source>
</evidence>
<evidence type="ECO:0000256" key="2">
    <source>
        <dbReference type="ARBA" id="ARBA00000711"/>
    </source>
</evidence>
<keyword evidence="12 14" id="KW-0067">ATP-binding</keyword>
<dbReference type="PANTHER" id="PTHR34848">
    <property type="match status" value="1"/>
</dbReference>